<feature type="compositionally biased region" description="Basic residues" evidence="1">
    <location>
        <begin position="100"/>
        <end position="109"/>
    </location>
</feature>
<dbReference type="RefSeq" id="WP_178105308.1">
    <property type="nucleotide sequence ID" value="NZ_JACOOT010000014.1"/>
</dbReference>
<keyword evidence="2" id="KW-0472">Membrane</keyword>
<reference evidence="3 4" key="1">
    <citation type="submission" date="2020-08" db="EMBL/GenBank/DDBJ databases">
        <title>Genome public.</title>
        <authorList>
            <person name="Liu C."/>
            <person name="Sun Q."/>
        </authorList>
    </citation>
    <scope>NUCLEOTIDE SEQUENCE [LARGE SCALE GENOMIC DNA]</scope>
    <source>
        <strain evidence="3 4">BX17</strain>
    </source>
</reference>
<proteinExistence type="predicted"/>
<evidence type="ECO:0000256" key="2">
    <source>
        <dbReference type="SAM" id="Phobius"/>
    </source>
</evidence>
<comment type="caution">
    <text evidence="3">The sequence shown here is derived from an EMBL/GenBank/DDBJ whole genome shotgun (WGS) entry which is preliminary data.</text>
</comment>
<keyword evidence="2" id="KW-0812">Transmembrane</keyword>
<evidence type="ECO:0008006" key="5">
    <source>
        <dbReference type="Google" id="ProtNLM"/>
    </source>
</evidence>
<dbReference type="EMBL" id="JACOOT010000014">
    <property type="protein sequence ID" value="MBC5650808.1"/>
    <property type="molecule type" value="Genomic_DNA"/>
</dbReference>
<keyword evidence="2" id="KW-1133">Transmembrane helix</keyword>
<feature type="compositionally biased region" description="Basic and acidic residues" evidence="1">
    <location>
        <begin position="134"/>
        <end position="230"/>
    </location>
</feature>
<sequence>MLHILWILIKFILILLGILLGLVLLAVLLVLFCPVRYSAAAAKEGDSFKEAEIEARVSWLFRAIGVRFFFKNGEQKLVITLFGISLDQIRGWLDGLGKRRKARGRRRSQSRGQGSRGKTGAKSGKPVADSGKAAADDQKKSSKQKERTRSEPEKSSEKKAEVKEIQAKESELPHEKTTEPEAERTEEGSEAESRKKEEQQEPIRQEPSREMPEKKSPDIVRITVSEKKSPEAANTEDVADEVPEVIEGETSESVNTESGKSQLPVLFTRIRDILTRIIGLPGALWRKITSFIKGILGKIRHIRNTIAGIRSKLDWWKEFLGNEKTKAAIALVWKDAKGLIHHVLPTKVEGQVTFGCDDPSITGTVLAVLGMTFPFHQNRIQVTPLFDGENQLTGNISLKGRIYGIMFVKAALEIYINKNVKYVINRWKHKED</sequence>
<gene>
    <name evidence="3" type="ORF">H8S54_06705</name>
</gene>
<name>A0A8I0AI93_9FIRM</name>
<evidence type="ECO:0000256" key="1">
    <source>
        <dbReference type="SAM" id="MobiDB-lite"/>
    </source>
</evidence>
<evidence type="ECO:0000313" key="3">
    <source>
        <dbReference type="EMBL" id="MBC5650808.1"/>
    </source>
</evidence>
<dbReference type="AlphaFoldDB" id="A0A8I0AI93"/>
<feature type="region of interest" description="Disordered" evidence="1">
    <location>
        <begin position="100"/>
        <end position="243"/>
    </location>
</feature>
<evidence type="ECO:0000313" key="4">
    <source>
        <dbReference type="Proteomes" id="UP000652847"/>
    </source>
</evidence>
<dbReference type="Proteomes" id="UP000652847">
    <property type="component" value="Unassembled WGS sequence"/>
</dbReference>
<keyword evidence="4" id="KW-1185">Reference proteome</keyword>
<protein>
    <recommendedName>
        <fullName evidence="5">DUF2953 domain-containing protein</fullName>
    </recommendedName>
</protein>
<feature type="transmembrane region" description="Helical" evidence="2">
    <location>
        <begin position="7"/>
        <end position="32"/>
    </location>
</feature>
<organism evidence="3 4">
    <name type="scientific">Blautia segnis</name>
    <dbReference type="NCBI Taxonomy" id="2763030"/>
    <lineage>
        <taxon>Bacteria</taxon>
        <taxon>Bacillati</taxon>
        <taxon>Bacillota</taxon>
        <taxon>Clostridia</taxon>
        <taxon>Lachnospirales</taxon>
        <taxon>Lachnospiraceae</taxon>
        <taxon>Blautia</taxon>
    </lineage>
</organism>
<accession>A0A8I0AI93</accession>